<feature type="chain" id="PRO_5019085236" evidence="7">
    <location>
        <begin position="26"/>
        <end position="695"/>
    </location>
</feature>
<evidence type="ECO:0000256" key="4">
    <source>
        <dbReference type="ARBA" id="ARBA00022989"/>
    </source>
</evidence>
<dbReference type="GO" id="GO:0045454">
    <property type="term" value="P:cell redox homeostasis"/>
    <property type="evidence" value="ECO:0007669"/>
    <property type="project" value="TreeGrafter"/>
</dbReference>
<accession>A0A432ZDN2</accession>
<dbReference type="PANTHER" id="PTHR32234">
    <property type="entry name" value="THIOL:DISULFIDE INTERCHANGE PROTEIN DSBD"/>
    <property type="match status" value="1"/>
</dbReference>
<feature type="domain" description="Thiol:disulfide interchange protein DsbD N-terminal" evidence="9">
    <location>
        <begin position="60"/>
        <end position="156"/>
    </location>
</feature>
<feature type="domain" description="Cytochrome C biogenesis protein transmembrane" evidence="8">
    <location>
        <begin position="295"/>
        <end position="510"/>
    </location>
</feature>
<feature type="transmembrane region" description="Helical" evidence="6">
    <location>
        <begin position="378"/>
        <end position="399"/>
    </location>
</feature>
<evidence type="ECO:0000256" key="6">
    <source>
        <dbReference type="SAM" id="Phobius"/>
    </source>
</evidence>
<dbReference type="Pfam" id="PF13899">
    <property type="entry name" value="Thioredoxin_7"/>
    <property type="match status" value="1"/>
</dbReference>
<feature type="transmembrane region" description="Helical" evidence="6">
    <location>
        <begin position="490"/>
        <end position="509"/>
    </location>
</feature>
<evidence type="ECO:0000256" key="3">
    <source>
        <dbReference type="ARBA" id="ARBA00022748"/>
    </source>
</evidence>
<feature type="transmembrane region" description="Helical" evidence="6">
    <location>
        <begin position="455"/>
        <end position="478"/>
    </location>
</feature>
<dbReference type="Proteomes" id="UP000287908">
    <property type="component" value="Unassembled WGS sequence"/>
</dbReference>
<dbReference type="OrthoDB" id="9811036at2"/>
<dbReference type="GO" id="GO:0017004">
    <property type="term" value="P:cytochrome complex assembly"/>
    <property type="evidence" value="ECO:0007669"/>
    <property type="project" value="UniProtKB-KW"/>
</dbReference>
<proteinExistence type="predicted"/>
<comment type="caution">
    <text evidence="10">The sequence shown here is derived from an EMBL/GenBank/DDBJ whole genome shotgun (WGS) entry which is preliminary data.</text>
</comment>
<organism evidence="10 11">
    <name type="scientific">Idiomarina seosinensis</name>
    <dbReference type="NCBI Taxonomy" id="281739"/>
    <lineage>
        <taxon>Bacteria</taxon>
        <taxon>Pseudomonadati</taxon>
        <taxon>Pseudomonadota</taxon>
        <taxon>Gammaproteobacteria</taxon>
        <taxon>Alteromonadales</taxon>
        <taxon>Idiomarinaceae</taxon>
        <taxon>Idiomarina</taxon>
    </lineage>
</organism>
<evidence type="ECO:0000256" key="1">
    <source>
        <dbReference type="ARBA" id="ARBA00004141"/>
    </source>
</evidence>
<gene>
    <name evidence="10" type="ORF">CWI81_08090</name>
</gene>
<dbReference type="GO" id="GO:0016020">
    <property type="term" value="C:membrane"/>
    <property type="evidence" value="ECO:0007669"/>
    <property type="project" value="UniProtKB-SubCell"/>
</dbReference>
<keyword evidence="11" id="KW-1185">Reference proteome</keyword>
<name>A0A432ZDN2_9GAMM</name>
<dbReference type="CDD" id="cd02953">
    <property type="entry name" value="DsbDgamma"/>
    <property type="match status" value="1"/>
</dbReference>
<dbReference type="InterPro" id="IPR035671">
    <property type="entry name" value="DsbD_gamma"/>
</dbReference>
<dbReference type="SUPFAM" id="SSF52833">
    <property type="entry name" value="Thioredoxin-like"/>
    <property type="match status" value="1"/>
</dbReference>
<protein>
    <submittedName>
        <fullName evidence="10">Thiol:disulfide interchange protein</fullName>
    </submittedName>
</protein>
<evidence type="ECO:0000259" key="8">
    <source>
        <dbReference type="Pfam" id="PF02683"/>
    </source>
</evidence>
<keyword evidence="4 6" id="KW-1133">Transmembrane helix</keyword>
<dbReference type="GO" id="GO:0015035">
    <property type="term" value="F:protein-disulfide reductase activity"/>
    <property type="evidence" value="ECO:0007669"/>
    <property type="project" value="TreeGrafter"/>
</dbReference>
<evidence type="ECO:0000313" key="11">
    <source>
        <dbReference type="Proteomes" id="UP000287908"/>
    </source>
</evidence>
<feature type="signal peptide" evidence="7">
    <location>
        <begin position="1"/>
        <end position="25"/>
    </location>
</feature>
<keyword evidence="3" id="KW-0201">Cytochrome c-type biogenesis</keyword>
<evidence type="ECO:0000256" key="2">
    <source>
        <dbReference type="ARBA" id="ARBA00022692"/>
    </source>
</evidence>
<dbReference type="AlphaFoldDB" id="A0A432ZDN2"/>
<dbReference type="EMBL" id="PIQF01000002">
    <property type="protein sequence ID" value="RUO76067.1"/>
    <property type="molecule type" value="Genomic_DNA"/>
</dbReference>
<evidence type="ECO:0000259" key="9">
    <source>
        <dbReference type="Pfam" id="PF11412"/>
    </source>
</evidence>
<feature type="transmembrane region" description="Helical" evidence="6">
    <location>
        <begin position="521"/>
        <end position="538"/>
    </location>
</feature>
<evidence type="ECO:0000256" key="5">
    <source>
        <dbReference type="ARBA" id="ARBA00023136"/>
    </source>
</evidence>
<dbReference type="RefSeq" id="WP_126784790.1">
    <property type="nucleotide sequence ID" value="NZ_PIQF01000002.1"/>
</dbReference>
<evidence type="ECO:0000256" key="7">
    <source>
        <dbReference type="SAM" id="SignalP"/>
    </source>
</evidence>
<dbReference type="Pfam" id="PF02683">
    <property type="entry name" value="DsbD_TM"/>
    <property type="match status" value="1"/>
</dbReference>
<keyword evidence="2 6" id="KW-0812">Transmembrane</keyword>
<dbReference type="Pfam" id="PF11412">
    <property type="entry name" value="DsbD_N"/>
    <property type="match status" value="1"/>
</dbReference>
<keyword evidence="7" id="KW-0732">Signal</keyword>
<dbReference type="InterPro" id="IPR003834">
    <property type="entry name" value="Cyt_c_assmbl_TM_dom"/>
</dbReference>
<feature type="transmembrane region" description="Helical" evidence="6">
    <location>
        <begin position="341"/>
        <end position="366"/>
    </location>
</feature>
<feature type="transmembrane region" description="Helical" evidence="6">
    <location>
        <begin position="428"/>
        <end position="449"/>
    </location>
</feature>
<sequence>MNKILPLWLLSLIAALLLYSAQSLAETPSTGWLSHKDHPPVSVKLELTGNYETERNLIPALLHVELDEGWKTYWRSPGEGGIPPTFDWSESSNIKNIEWHWPVPSRYSIQGIDTVGYQGSLTFPLMIQLRPDARRARIRGTLTMSSCTTVCVLTDYPINLKVELDTLIVDSDRAFAFNQAMGKVPREYDSNKVKQAIWSDKSQRVQLTIERDSGWQDPQLFIHSNDDALADATFSSPDIQVEGNRLTAHVDVTHWLELPDLSGAELIATVSDENFAAEYKVPLAAGTIADNSLPLWAILLMALVGGLILNIMPCVLPVLGLKVQSLMLSGAQEPRVVRKQFFASSLGIISSFLIIALGLIALRWAGGSVGWGIQFQNPYFIAALVAITWVFALNLMGAFEFKLPSSINTSAATAGDDSYKGHFLQGMLATILATPCTAPFLGTAVAFALAAESSVILLIFAALGIGMALPWLLIAVFPKTAKLLPKPGRWMQWVKPIFAIMMLATTAWLTALLKNFISHELFLALAVGLSVLTLLIIGKIHGRKALFLSIGGFLVLAAVVGTTLILTADRWVNKLPQDHQWQVLTQERIDAAVANGQTVFVDVTADWCITCQANKVGVLLQDPVFTALGQQHVTRLRGDWTKANENITQYLKANNTFGVPFNKVYGPAAPDGIRLPVVLSKGKVMDTLEDARAQQ</sequence>
<reference evidence="10 11" key="1">
    <citation type="journal article" date="2011" name="Front. Microbiol.">
        <title>Genomic signatures of strain selection and enhancement in Bacillus atrophaeus var. globigii, a historical biowarfare simulant.</title>
        <authorList>
            <person name="Gibbons H.S."/>
            <person name="Broomall S.M."/>
            <person name="McNew L.A."/>
            <person name="Daligault H."/>
            <person name="Chapman C."/>
            <person name="Bruce D."/>
            <person name="Karavis M."/>
            <person name="Krepps M."/>
            <person name="McGregor P.A."/>
            <person name="Hong C."/>
            <person name="Park K.H."/>
            <person name="Akmal A."/>
            <person name="Feldman A."/>
            <person name="Lin J.S."/>
            <person name="Chang W.E."/>
            <person name="Higgs B.W."/>
            <person name="Demirev P."/>
            <person name="Lindquist J."/>
            <person name="Liem A."/>
            <person name="Fochler E."/>
            <person name="Read T.D."/>
            <person name="Tapia R."/>
            <person name="Johnson S."/>
            <person name="Bishop-Lilly K.A."/>
            <person name="Detter C."/>
            <person name="Han C."/>
            <person name="Sozhamannan S."/>
            <person name="Rosenzweig C.N."/>
            <person name="Skowronski E.W."/>
        </authorList>
    </citation>
    <scope>NUCLEOTIDE SEQUENCE [LARGE SCALE GENOMIC DNA]</scope>
    <source>
        <strain evidence="10 11">CL-SP19</strain>
    </source>
</reference>
<dbReference type="Gene3D" id="3.40.30.10">
    <property type="entry name" value="Glutaredoxin"/>
    <property type="match status" value="1"/>
</dbReference>
<feature type="transmembrane region" description="Helical" evidence="6">
    <location>
        <begin position="295"/>
        <end position="320"/>
    </location>
</feature>
<evidence type="ECO:0000313" key="10">
    <source>
        <dbReference type="EMBL" id="RUO76067.1"/>
    </source>
</evidence>
<feature type="transmembrane region" description="Helical" evidence="6">
    <location>
        <begin position="545"/>
        <end position="566"/>
    </location>
</feature>
<dbReference type="PANTHER" id="PTHR32234:SF3">
    <property type="entry name" value="SUPPRESSION OF COPPER SENSITIVITY PROTEIN"/>
    <property type="match status" value="1"/>
</dbReference>
<keyword evidence="5 6" id="KW-0472">Membrane</keyword>
<dbReference type="InterPro" id="IPR036249">
    <property type="entry name" value="Thioredoxin-like_sf"/>
</dbReference>
<dbReference type="InterPro" id="IPR028250">
    <property type="entry name" value="DsbDN"/>
</dbReference>
<comment type="subcellular location">
    <subcellularLocation>
        <location evidence="1">Membrane</location>
        <topology evidence="1">Multi-pass membrane protein</topology>
    </subcellularLocation>
</comment>